<dbReference type="AlphaFoldDB" id="A0AA39CFM5"/>
<evidence type="ECO:0000313" key="3">
    <source>
        <dbReference type="EMBL" id="KAJ9606504.1"/>
    </source>
</evidence>
<evidence type="ECO:0000256" key="1">
    <source>
        <dbReference type="SAM" id="MobiDB-lite"/>
    </source>
</evidence>
<name>A0AA39CFM5_9EURO</name>
<evidence type="ECO:0000259" key="2">
    <source>
        <dbReference type="Pfam" id="PF19834"/>
    </source>
</evidence>
<dbReference type="Proteomes" id="UP001172673">
    <property type="component" value="Unassembled WGS sequence"/>
</dbReference>
<proteinExistence type="predicted"/>
<accession>A0AA39CFM5</accession>
<dbReference type="Pfam" id="PF19834">
    <property type="entry name" value="DUF6314"/>
    <property type="match status" value="1"/>
</dbReference>
<comment type="caution">
    <text evidence="3">The sequence shown here is derived from an EMBL/GenBank/DDBJ whole genome shotgun (WGS) entry which is preliminary data.</text>
</comment>
<sequence>MSKPKSAILNLFEDLVGTWILNRQLRSAHPSEPSGRCSGKADFTRRPSPSPVPDTDGKLHIATAELLYHEQGDFEMMMTTGDNLTSVPTFTFSRKYIWRLQEVEKGHTISIWFTKPGTEIIDYLFHKIDVPSDQDQPPGVNGRLVLNGSGGHLCVDDFYSSSYAFVLSRPSDESPSALTSWTMIHEVVGPKKDQHIETTFVRPRFNAITECQS</sequence>
<protein>
    <recommendedName>
        <fullName evidence="2">DUF6314 domain-containing protein</fullName>
    </recommendedName>
</protein>
<feature type="domain" description="DUF6314" evidence="2">
    <location>
        <begin position="15"/>
        <end position="202"/>
    </location>
</feature>
<reference evidence="3" key="1">
    <citation type="submission" date="2022-10" db="EMBL/GenBank/DDBJ databases">
        <title>Culturing micro-colonial fungi from biological soil crusts in the Mojave desert and describing Neophaeococcomyces mojavensis, and introducing the new genera and species Taxawa tesnikishii.</title>
        <authorList>
            <person name="Kurbessoian T."/>
            <person name="Stajich J.E."/>
        </authorList>
    </citation>
    <scope>NUCLEOTIDE SEQUENCE</scope>
    <source>
        <strain evidence="3">TK_41</strain>
    </source>
</reference>
<feature type="region of interest" description="Disordered" evidence="1">
    <location>
        <begin position="29"/>
        <end position="56"/>
    </location>
</feature>
<gene>
    <name evidence="3" type="ORF">H2200_009465</name>
</gene>
<dbReference type="InterPro" id="IPR045632">
    <property type="entry name" value="DUF6314"/>
</dbReference>
<keyword evidence="4" id="KW-1185">Reference proteome</keyword>
<dbReference type="EMBL" id="JAPDRK010000014">
    <property type="protein sequence ID" value="KAJ9606504.1"/>
    <property type="molecule type" value="Genomic_DNA"/>
</dbReference>
<evidence type="ECO:0000313" key="4">
    <source>
        <dbReference type="Proteomes" id="UP001172673"/>
    </source>
</evidence>
<organism evidence="3 4">
    <name type="scientific">Cladophialophora chaetospira</name>
    <dbReference type="NCBI Taxonomy" id="386627"/>
    <lineage>
        <taxon>Eukaryota</taxon>
        <taxon>Fungi</taxon>
        <taxon>Dikarya</taxon>
        <taxon>Ascomycota</taxon>
        <taxon>Pezizomycotina</taxon>
        <taxon>Eurotiomycetes</taxon>
        <taxon>Chaetothyriomycetidae</taxon>
        <taxon>Chaetothyriales</taxon>
        <taxon>Herpotrichiellaceae</taxon>
        <taxon>Cladophialophora</taxon>
    </lineage>
</organism>